<dbReference type="InterPro" id="IPR032485">
    <property type="entry name" value="LRP1-like_beta_prop"/>
</dbReference>
<gene>
    <name evidence="2" type="ORF">ABG79_00981</name>
</gene>
<proteinExistence type="predicted"/>
<dbReference type="Proteomes" id="UP000052015">
    <property type="component" value="Unassembled WGS sequence"/>
</dbReference>
<dbReference type="Pfam" id="PF16472">
    <property type="entry name" value="DUF5050"/>
    <property type="match status" value="1"/>
</dbReference>
<keyword evidence="3" id="KW-1185">Reference proteome</keyword>
<evidence type="ECO:0000313" key="2">
    <source>
        <dbReference type="EMBL" id="KRQ87183.1"/>
    </source>
</evidence>
<dbReference type="SUPFAM" id="SSF69304">
    <property type="entry name" value="Tricorn protease N-terminal domain"/>
    <property type="match status" value="2"/>
</dbReference>
<dbReference type="RefSeq" id="WP_057977717.1">
    <property type="nucleotide sequence ID" value="NZ_LKHP01000004.1"/>
</dbReference>
<dbReference type="EMBL" id="LKHP01000004">
    <property type="protein sequence ID" value="KRQ87183.1"/>
    <property type="molecule type" value="Genomic_DNA"/>
</dbReference>
<comment type="caution">
    <text evidence="2">The sequence shown here is derived from an EMBL/GenBank/DDBJ whole genome shotgun (WGS) entry which is preliminary data.</text>
</comment>
<sequence length="353" mass="41749">MKKILEVLIIIPILLNMYSAKTEPAFSHNKQNNFIWASYYHVDRQNIYFIDTNDFCIYVSDLDKENKLKLIGDKVDNTGFIYKDGKIIYKKDNGYLYSYDILNKETDKISQYKLVKKYGSFFVLKNDIFYFDELNNLHKVSNGRDLIVMPSEKYVANNIYENQIIIGDSLFTWGEEGINKIDINNFQVEQIYFSRVYFLATYKDKIYFIDEDKRVCSTDLRGENLEIISEDRALDDTGDFTAGKLMIDDNKLYYISYRDNKSDLVRIDLADGQKSLVANNVQDFYVKNDRVIYFTSYEDGEIIMINNDKEKRFYNEDLKYIFILDYKDDQLILLAKSQNLENVFGEIFFLTID</sequence>
<dbReference type="AlphaFoldDB" id="A0A0R3K4B9"/>
<evidence type="ECO:0000259" key="1">
    <source>
        <dbReference type="Pfam" id="PF16472"/>
    </source>
</evidence>
<feature type="domain" description="Prolow-density lipoprotein receptor-related protein 1-like beta-propeller" evidence="1">
    <location>
        <begin position="31"/>
        <end position="299"/>
    </location>
</feature>
<protein>
    <recommendedName>
        <fullName evidence="1">Prolow-density lipoprotein receptor-related protein 1-like beta-propeller domain-containing protein</fullName>
    </recommendedName>
</protein>
<reference evidence="2 3" key="1">
    <citation type="submission" date="2015-09" db="EMBL/GenBank/DDBJ databases">
        <title>Draft genome sequence of a Caloramator mitchellensis, a moderate thermophile from the Great Artesian Basin of Australia.</title>
        <authorList>
            <person name="Patel B.K."/>
        </authorList>
    </citation>
    <scope>NUCLEOTIDE SEQUENCE [LARGE SCALE GENOMIC DNA]</scope>
    <source>
        <strain evidence="2 3">VF08</strain>
    </source>
</reference>
<dbReference type="OrthoDB" id="1953747at2"/>
<accession>A0A0R3K4B9</accession>
<name>A0A0R3K4B9_CALMK</name>
<organism evidence="2 3">
    <name type="scientific">Caloramator mitchellensis</name>
    <dbReference type="NCBI Taxonomy" id="908809"/>
    <lineage>
        <taxon>Bacteria</taxon>
        <taxon>Bacillati</taxon>
        <taxon>Bacillota</taxon>
        <taxon>Clostridia</taxon>
        <taxon>Eubacteriales</taxon>
        <taxon>Clostridiaceae</taxon>
        <taxon>Caloramator</taxon>
    </lineage>
</organism>
<evidence type="ECO:0000313" key="3">
    <source>
        <dbReference type="Proteomes" id="UP000052015"/>
    </source>
</evidence>